<keyword evidence="4 7" id="KW-0238">DNA-binding</keyword>
<dbReference type="PANTHER" id="PTHR48111:SF4">
    <property type="entry name" value="DNA-BINDING DUAL TRANSCRIPTIONAL REGULATOR OMPR"/>
    <property type="match status" value="1"/>
</dbReference>
<evidence type="ECO:0000256" key="7">
    <source>
        <dbReference type="PROSITE-ProRule" id="PRU01091"/>
    </source>
</evidence>
<keyword evidence="2" id="KW-0902">Two-component regulatory system</keyword>
<feature type="modified residue" description="4-aspartylphosphate" evidence="6">
    <location>
        <position position="56"/>
    </location>
</feature>
<evidence type="ECO:0000259" key="9">
    <source>
        <dbReference type="PROSITE" id="PS51755"/>
    </source>
</evidence>
<dbReference type="InterPro" id="IPR016032">
    <property type="entry name" value="Sig_transdc_resp-reg_C-effctor"/>
</dbReference>
<dbReference type="Gene3D" id="1.10.10.10">
    <property type="entry name" value="Winged helix-like DNA-binding domain superfamily/Winged helix DNA-binding domain"/>
    <property type="match status" value="1"/>
</dbReference>
<evidence type="ECO:0000256" key="3">
    <source>
        <dbReference type="ARBA" id="ARBA00023015"/>
    </source>
</evidence>
<proteinExistence type="predicted"/>
<feature type="DNA-binding region" description="OmpR/PhoB-type" evidence="7">
    <location>
        <begin position="133"/>
        <end position="232"/>
    </location>
</feature>
<feature type="domain" description="OmpR/PhoB-type" evidence="9">
    <location>
        <begin position="133"/>
        <end position="232"/>
    </location>
</feature>
<name>A0ABT0BJH8_9SPHN</name>
<dbReference type="InterPro" id="IPR039420">
    <property type="entry name" value="WalR-like"/>
</dbReference>
<dbReference type="SMART" id="SM00448">
    <property type="entry name" value="REC"/>
    <property type="match status" value="1"/>
</dbReference>
<dbReference type="Gene3D" id="6.10.250.690">
    <property type="match status" value="1"/>
</dbReference>
<dbReference type="PANTHER" id="PTHR48111">
    <property type="entry name" value="REGULATOR OF RPOS"/>
    <property type="match status" value="1"/>
</dbReference>
<dbReference type="SUPFAM" id="SSF52172">
    <property type="entry name" value="CheY-like"/>
    <property type="match status" value="1"/>
</dbReference>
<feature type="domain" description="Response regulatory" evidence="8">
    <location>
        <begin position="7"/>
        <end position="121"/>
    </location>
</feature>
<keyword evidence="5" id="KW-0804">Transcription</keyword>
<dbReference type="InterPro" id="IPR036388">
    <property type="entry name" value="WH-like_DNA-bd_sf"/>
</dbReference>
<dbReference type="SMART" id="SM00862">
    <property type="entry name" value="Trans_reg_C"/>
    <property type="match status" value="1"/>
</dbReference>
<dbReference type="Gene3D" id="3.40.50.2300">
    <property type="match status" value="1"/>
</dbReference>
<evidence type="ECO:0000259" key="8">
    <source>
        <dbReference type="PROSITE" id="PS50110"/>
    </source>
</evidence>
<evidence type="ECO:0000313" key="11">
    <source>
        <dbReference type="Proteomes" id="UP001162881"/>
    </source>
</evidence>
<keyword evidence="3" id="KW-0805">Transcription regulation</keyword>
<evidence type="ECO:0000256" key="5">
    <source>
        <dbReference type="ARBA" id="ARBA00023163"/>
    </source>
</evidence>
<dbReference type="Pfam" id="PF00072">
    <property type="entry name" value="Response_reg"/>
    <property type="match status" value="1"/>
</dbReference>
<dbReference type="RefSeq" id="WP_244024579.1">
    <property type="nucleotide sequence ID" value="NZ_JALHLF010000229.1"/>
</dbReference>
<comment type="caution">
    <text evidence="10">The sequence shown here is derived from an EMBL/GenBank/DDBJ whole genome shotgun (WGS) entry which is preliminary data.</text>
</comment>
<evidence type="ECO:0000256" key="2">
    <source>
        <dbReference type="ARBA" id="ARBA00023012"/>
    </source>
</evidence>
<protein>
    <submittedName>
        <fullName evidence="10">Response regulator</fullName>
    </submittedName>
</protein>
<sequence length="236" mass="25676">MSEKPARILVVDDDPELRSLLQRFLAEHGYAVRAVEHGRAMDSALQREPADAIVLDLMLPGEDGLAILRRLRASGETVPVIMLTARGDPVDRVLGLELGADDYLGKPFLPRELVARIAALLRRIGPERAMGQDEIARIGPFTINFSTFTATREGEALTLSSREFALFAALARSPGRPLSRAQLIDRALGRDAEVTDRAIDVQVARLRKAIGDDAADPRFLRTVWGVGYVLTGGGDG</sequence>
<dbReference type="CDD" id="cd00383">
    <property type="entry name" value="trans_reg_C"/>
    <property type="match status" value="1"/>
</dbReference>
<dbReference type="PROSITE" id="PS50110">
    <property type="entry name" value="RESPONSE_REGULATORY"/>
    <property type="match status" value="1"/>
</dbReference>
<evidence type="ECO:0000313" key="10">
    <source>
        <dbReference type="EMBL" id="MCJ2185123.1"/>
    </source>
</evidence>
<dbReference type="SUPFAM" id="SSF46894">
    <property type="entry name" value="C-terminal effector domain of the bipartite response regulators"/>
    <property type="match status" value="1"/>
</dbReference>
<dbReference type="EMBL" id="JALHLF010000229">
    <property type="protein sequence ID" value="MCJ2185123.1"/>
    <property type="molecule type" value="Genomic_DNA"/>
</dbReference>
<dbReference type="InterPro" id="IPR011006">
    <property type="entry name" value="CheY-like_superfamily"/>
</dbReference>
<gene>
    <name evidence="10" type="ORF">MTR62_20890</name>
</gene>
<reference evidence="10" key="1">
    <citation type="submission" date="2022-03" db="EMBL/GenBank/DDBJ databases">
        <title>Identification of a novel bacterium isolated from mangrove sediments.</title>
        <authorList>
            <person name="Pan X."/>
        </authorList>
    </citation>
    <scope>NUCLEOTIDE SEQUENCE</scope>
    <source>
        <strain evidence="10">B1949</strain>
    </source>
</reference>
<dbReference type="Proteomes" id="UP001162881">
    <property type="component" value="Unassembled WGS sequence"/>
</dbReference>
<accession>A0ABT0BJH8</accession>
<dbReference type="InterPro" id="IPR001789">
    <property type="entry name" value="Sig_transdc_resp-reg_receiver"/>
</dbReference>
<dbReference type="PROSITE" id="PS51755">
    <property type="entry name" value="OMPR_PHOB"/>
    <property type="match status" value="1"/>
</dbReference>
<keyword evidence="11" id="KW-1185">Reference proteome</keyword>
<evidence type="ECO:0000256" key="6">
    <source>
        <dbReference type="PROSITE-ProRule" id="PRU00169"/>
    </source>
</evidence>
<keyword evidence="1 6" id="KW-0597">Phosphoprotein</keyword>
<evidence type="ECO:0000256" key="1">
    <source>
        <dbReference type="ARBA" id="ARBA00022553"/>
    </source>
</evidence>
<organism evidence="10 11">
    <name type="scientific">Novosphingobium organovorum</name>
    <dbReference type="NCBI Taxonomy" id="2930092"/>
    <lineage>
        <taxon>Bacteria</taxon>
        <taxon>Pseudomonadati</taxon>
        <taxon>Pseudomonadota</taxon>
        <taxon>Alphaproteobacteria</taxon>
        <taxon>Sphingomonadales</taxon>
        <taxon>Sphingomonadaceae</taxon>
        <taxon>Novosphingobium</taxon>
    </lineage>
</organism>
<evidence type="ECO:0000256" key="4">
    <source>
        <dbReference type="ARBA" id="ARBA00023125"/>
    </source>
</evidence>
<dbReference type="InterPro" id="IPR001867">
    <property type="entry name" value="OmpR/PhoB-type_DNA-bd"/>
</dbReference>
<dbReference type="Pfam" id="PF00486">
    <property type="entry name" value="Trans_reg_C"/>
    <property type="match status" value="1"/>
</dbReference>